<evidence type="ECO:0000313" key="3">
    <source>
        <dbReference type="Proteomes" id="UP000536711"/>
    </source>
</evidence>
<dbReference type="Gene3D" id="1.25.40.10">
    <property type="entry name" value="Tetratricopeptide repeat domain"/>
    <property type="match status" value="1"/>
</dbReference>
<dbReference type="Proteomes" id="UP000536711">
    <property type="component" value="Unassembled WGS sequence"/>
</dbReference>
<dbReference type="InterPro" id="IPR024983">
    <property type="entry name" value="CHAT_dom"/>
</dbReference>
<reference evidence="2 3" key="1">
    <citation type="submission" date="2020-01" db="EMBL/GenBank/DDBJ databases">
        <title>Identification and distribution of gene clusters putatively required for synthesis of sphingolipid metabolism inhibitors in phylogenetically diverse species of the filamentous fungus Fusarium.</title>
        <authorList>
            <person name="Kim H.-S."/>
            <person name="Busman M."/>
            <person name="Brown D.W."/>
            <person name="Divon H."/>
            <person name="Uhlig S."/>
            <person name="Proctor R.H."/>
        </authorList>
    </citation>
    <scope>NUCLEOTIDE SEQUENCE [LARGE SCALE GENOMIC DNA]</scope>
    <source>
        <strain evidence="2 3">NRRL 13308</strain>
    </source>
</reference>
<accession>A0A8H4JS49</accession>
<organism evidence="2 3">
    <name type="scientific">Fusarium acutatum</name>
    <dbReference type="NCBI Taxonomy" id="78861"/>
    <lineage>
        <taxon>Eukaryota</taxon>
        <taxon>Fungi</taxon>
        <taxon>Dikarya</taxon>
        <taxon>Ascomycota</taxon>
        <taxon>Pezizomycotina</taxon>
        <taxon>Sordariomycetes</taxon>
        <taxon>Hypocreomycetidae</taxon>
        <taxon>Hypocreales</taxon>
        <taxon>Nectriaceae</taxon>
        <taxon>Fusarium</taxon>
        <taxon>Fusarium fujikuroi species complex</taxon>
    </lineage>
</organism>
<dbReference type="InterPro" id="IPR011990">
    <property type="entry name" value="TPR-like_helical_dom_sf"/>
</dbReference>
<comment type="caution">
    <text evidence="2">The sequence shown here is derived from an EMBL/GenBank/DDBJ whole genome shotgun (WGS) entry which is preliminary data.</text>
</comment>
<proteinExistence type="predicted"/>
<name>A0A8H4JS49_9HYPO</name>
<sequence length="1358" mass="150299">MPLVSIADLAHAAREAYARFQLDDDVDTLTQAIGCLKIVNDHVQLPSVLADLGVYLHDRYGLTGNLPDLEEAIVFEYESLARIDSDHTGRARIFNNLGQFYNSRFESTSTPSDLQQAIAQTHLAVMEAVKHDDEAAPQYLDYLLEPITTQTSYYATENDSTEAFGQVEEILDVGRNIAKPRHYDQIANLYYIKSEITSQLPELLKAISSAKSALDATGDDANYRAIRLTNLANYQLTLYEKTFQGDILRDAIQNTREAVELASDGTDNGLVEKMALASALHHNYHWSGQVNDLDEAIGIGLQVVTATRPHDEDWMDRMQNLSLFVRTGFKADGVTDDLTAAIDLLQQAMNNESLPLEAQSRSAAMALDLLEVKYEATRSDQDFTLALNTYNTAIHHQPEGDAIPDDIWKRQSRATARISTLFRKRFEYFNHPRDIDTSVIFARRILSVENPPDVTDCTSALARALWTDFRSRGRMEKLDEAVDLAKSIVQCQSPRGADFPGYLNNLSGICQTRYDVTGNEADLQTCLDSALEGLSAMVPDSNVTLRIAMLLSASSAYISKAERFGDLENVQLAVRYASDARDLAKDKSLPVGLSTSLDLTLSQALALRYHHLQTLADLADAVETLRHARTRASEYFQFPIVLNNLGEALRTQCSRTRDVDCLVEAIEALEQALFMSSSDDPAKAMYRSNLSLSLFDLFKLTKDRETLSSSIESSEKAIQETALGNTQLPERLNTSGSLYAARFELTNLNSDIDKAISQTQAAIDATPSDNPQCAKYYNNLGGYLMRRSLARELEDTRSSERSKEDMKASLQAYKHLLYMTGATPLERVGAGYSASSIAYNDKDLKGAQEIIQKTIEMLPKISPLALNRSDQEHALSGISGLSSYATSIVLEASADASRALQLQEAGRGIITGLAISTRNDISDLEAHAPEIAAEYKRCRDLLSSHTPVASIRSSGISTRGHGMDRYELNKRLNTLEDKIRREVPGFANFQQPPSVIGLKELANKGPVVSFNISHIRSDAFIITQKDIISIPLPDLKEDDLTNNARLFLEEPMITKGGLRTKNARNMSLLGVLKWLWNVAVHPVLKALGIQKSPAEKKPPRIWWTASGLMALMPIHAAGDYTSEAAPNIFDFVIPSYTITLRAMEYARETEWKPLRGGDCEIAFIASPNNARSNALLTVEESAHELHDAVRQHCKTKVFVGPTKPETLGILESCSAVYFGCHGQSISTEPCRSFLQLGTDDDSHLTIQEIQGSRHKTAQLAYLSACYTANVSARHLVDEVVHIAGAFSLLGFRQVVGTFWQAKNTAARAAAKRFYEELMIGDGEDEDCVARAYYTAIMELRASNVRDPLVWATFAHFGA</sequence>
<gene>
    <name evidence="2" type="ORF">FACUT_5825</name>
</gene>
<protein>
    <submittedName>
        <fullName evidence="2">Tetratricopeptide-like helical</fullName>
    </submittedName>
</protein>
<evidence type="ECO:0000259" key="1">
    <source>
        <dbReference type="Pfam" id="PF12770"/>
    </source>
</evidence>
<dbReference type="Pfam" id="PF12770">
    <property type="entry name" value="CHAT"/>
    <property type="match status" value="1"/>
</dbReference>
<keyword evidence="3" id="KW-1185">Reference proteome</keyword>
<evidence type="ECO:0000313" key="2">
    <source>
        <dbReference type="EMBL" id="KAF4437171.1"/>
    </source>
</evidence>
<dbReference type="EMBL" id="JAADJF010000133">
    <property type="protein sequence ID" value="KAF4437171.1"/>
    <property type="molecule type" value="Genomic_DNA"/>
</dbReference>
<feature type="domain" description="CHAT" evidence="1">
    <location>
        <begin position="1071"/>
        <end position="1357"/>
    </location>
</feature>
<dbReference type="OrthoDB" id="9991317at2759"/>